<sequence>MNLLMPCILILCLYLFPKVGASLAEQSITFALLLYCVAVFVTVLFFHNAEQLKDAFYSLHILLIFIITYYVVTYSNISFSQFFNWFFCLYIALVLLSILQFLGNLGVVPTIWAEDENTPHGIALVRGPSGNPNNLAVMCMLFFSMLHWQAYRLGKKHAKIVLVGITLVILLLTLSRLAVILFFSYFLFFLVYRKQYVKFLIATTSVLFLLTASFVAIQNLEPVKAENESEVFFARNINRIIAIRDITKTTGSSSSSLRLNSYQYFFENIDRAIFPYGSGNYERFYTNTKFDNSLISKNPHSFIIESTLAFGFIAPLLFAFIFFMMCKNILKNRNDKFFLLFAGYFLLLINVPSSILRAPVVWMLLFLVYHLCLKKEKTQSLSQMTNFELKNESKPQ</sequence>
<accession>A0A0A7EEY2</accession>
<feature type="transmembrane region" description="Helical" evidence="5">
    <location>
        <begin position="199"/>
        <end position="217"/>
    </location>
</feature>
<dbReference type="Proteomes" id="UP000030341">
    <property type="component" value="Chromosome 1"/>
</dbReference>
<dbReference type="Pfam" id="PF04932">
    <property type="entry name" value="Wzy_C"/>
    <property type="match status" value="1"/>
</dbReference>
<dbReference type="InterPro" id="IPR051533">
    <property type="entry name" value="WaaL-like"/>
</dbReference>
<evidence type="ECO:0000256" key="2">
    <source>
        <dbReference type="ARBA" id="ARBA00022692"/>
    </source>
</evidence>
<reference evidence="7 8" key="1">
    <citation type="submission" date="2014-11" db="EMBL/GenBank/DDBJ databases">
        <title>Complete Genome Sequence of Pseudoalteromonas sp. Strain OCN003 Isolated from Kaneohe Bay, Oahu, Hawaii.</title>
        <authorList>
            <person name="Beurmann S."/>
            <person name="Videau P."/>
            <person name="Ushijima B."/>
            <person name="Smith A.M."/>
            <person name="Aeby G.S."/>
            <person name="Callahan S.M."/>
            <person name="Belcaid M."/>
        </authorList>
    </citation>
    <scope>NUCLEOTIDE SEQUENCE [LARGE SCALE GENOMIC DNA]</scope>
    <source>
        <strain evidence="7 8">OCN003</strain>
    </source>
</reference>
<evidence type="ECO:0000256" key="5">
    <source>
        <dbReference type="SAM" id="Phobius"/>
    </source>
</evidence>
<comment type="subcellular location">
    <subcellularLocation>
        <location evidence="1">Membrane</location>
        <topology evidence="1">Multi-pass membrane protein</topology>
    </subcellularLocation>
</comment>
<keyword evidence="4 5" id="KW-0472">Membrane</keyword>
<evidence type="ECO:0000313" key="7">
    <source>
        <dbReference type="EMBL" id="AIY64572.1"/>
    </source>
</evidence>
<gene>
    <name evidence="7" type="ORF">OM33_04975</name>
</gene>
<dbReference type="EMBL" id="CP009888">
    <property type="protein sequence ID" value="AIY64572.1"/>
    <property type="molecule type" value="Genomic_DNA"/>
</dbReference>
<feature type="transmembrane region" description="Helical" evidence="5">
    <location>
        <begin position="163"/>
        <end position="192"/>
    </location>
</feature>
<dbReference type="PANTHER" id="PTHR37422">
    <property type="entry name" value="TEICHURONIC ACID BIOSYNTHESIS PROTEIN TUAE"/>
    <property type="match status" value="1"/>
</dbReference>
<dbReference type="HOGENOM" id="CLU_696115_0_0_6"/>
<dbReference type="KEGG" id="pseo:OM33_04975"/>
<evidence type="ECO:0000256" key="4">
    <source>
        <dbReference type="ARBA" id="ARBA00023136"/>
    </source>
</evidence>
<organism evidence="7 8">
    <name type="scientific">Pseudoalteromonas piratica</name>
    <dbReference type="NCBI Taxonomy" id="1348114"/>
    <lineage>
        <taxon>Bacteria</taxon>
        <taxon>Pseudomonadati</taxon>
        <taxon>Pseudomonadota</taxon>
        <taxon>Gammaproteobacteria</taxon>
        <taxon>Alteromonadales</taxon>
        <taxon>Pseudoalteromonadaceae</taxon>
        <taxon>Pseudoalteromonas</taxon>
    </lineage>
</organism>
<keyword evidence="2 5" id="KW-0812">Transmembrane</keyword>
<evidence type="ECO:0000256" key="1">
    <source>
        <dbReference type="ARBA" id="ARBA00004141"/>
    </source>
</evidence>
<proteinExistence type="predicted"/>
<keyword evidence="3 5" id="KW-1133">Transmembrane helix</keyword>
<evidence type="ECO:0000259" key="6">
    <source>
        <dbReference type="Pfam" id="PF04932"/>
    </source>
</evidence>
<feature type="domain" description="O-antigen ligase-related" evidence="6">
    <location>
        <begin position="163"/>
        <end position="318"/>
    </location>
</feature>
<name>A0A0A7EEY2_9GAMM</name>
<feature type="transmembrane region" description="Helical" evidence="5">
    <location>
        <begin position="55"/>
        <end position="72"/>
    </location>
</feature>
<evidence type="ECO:0000256" key="3">
    <source>
        <dbReference type="ARBA" id="ARBA00022989"/>
    </source>
</evidence>
<feature type="transmembrane region" description="Helical" evidence="5">
    <location>
        <begin position="337"/>
        <end position="369"/>
    </location>
</feature>
<dbReference type="NCBIfam" id="TIGR04370">
    <property type="entry name" value="glyco_rpt_poly"/>
    <property type="match status" value="1"/>
</dbReference>
<feature type="transmembrane region" description="Helical" evidence="5">
    <location>
        <begin position="84"/>
        <end position="112"/>
    </location>
</feature>
<feature type="transmembrane region" description="Helical" evidence="5">
    <location>
        <begin position="27"/>
        <end position="46"/>
    </location>
</feature>
<dbReference type="AlphaFoldDB" id="A0A0A7EEY2"/>
<dbReference type="PANTHER" id="PTHR37422:SF17">
    <property type="entry name" value="O-ANTIGEN LIGASE"/>
    <property type="match status" value="1"/>
</dbReference>
<dbReference type="eggNOG" id="ENOG5030FRD">
    <property type="taxonomic scope" value="Bacteria"/>
</dbReference>
<keyword evidence="8" id="KW-1185">Reference proteome</keyword>
<evidence type="ECO:0000313" key="8">
    <source>
        <dbReference type="Proteomes" id="UP000030341"/>
    </source>
</evidence>
<dbReference type="InterPro" id="IPR007016">
    <property type="entry name" value="O-antigen_ligase-rel_domated"/>
</dbReference>
<dbReference type="GO" id="GO:0016020">
    <property type="term" value="C:membrane"/>
    <property type="evidence" value="ECO:0007669"/>
    <property type="project" value="UniProtKB-SubCell"/>
</dbReference>
<dbReference type="STRING" id="1348114.OM33_04975"/>
<protein>
    <recommendedName>
        <fullName evidence="6">O-antigen ligase-related domain-containing protein</fullName>
    </recommendedName>
</protein>
<feature type="transmembrane region" description="Helical" evidence="5">
    <location>
        <begin position="302"/>
        <end position="325"/>
    </location>
</feature>